<evidence type="ECO:0000313" key="1">
    <source>
        <dbReference type="EMBL" id="RJF95978.1"/>
    </source>
</evidence>
<dbReference type="InterPro" id="IPR007814">
    <property type="entry name" value="PaaA_PaaC"/>
</dbReference>
<dbReference type="GO" id="GO:0005829">
    <property type="term" value="C:cytosol"/>
    <property type="evidence" value="ECO:0007669"/>
    <property type="project" value="TreeGrafter"/>
</dbReference>
<keyword evidence="2" id="KW-1185">Reference proteome</keyword>
<dbReference type="GO" id="GO:0010124">
    <property type="term" value="P:phenylacetate catabolic process"/>
    <property type="evidence" value="ECO:0007669"/>
    <property type="project" value="InterPro"/>
</dbReference>
<organism evidence="1 2">
    <name type="scientific">Noviherbaspirillum saxi</name>
    <dbReference type="NCBI Taxonomy" id="2320863"/>
    <lineage>
        <taxon>Bacteria</taxon>
        <taxon>Pseudomonadati</taxon>
        <taxon>Pseudomonadota</taxon>
        <taxon>Betaproteobacteria</taxon>
        <taxon>Burkholderiales</taxon>
        <taxon>Oxalobacteraceae</taxon>
        <taxon>Noviherbaspirillum</taxon>
    </lineage>
</organism>
<dbReference type="EMBL" id="QYUO01000002">
    <property type="protein sequence ID" value="RJF95978.1"/>
    <property type="molecule type" value="Genomic_DNA"/>
</dbReference>
<dbReference type="AlphaFoldDB" id="A0A3A3FKC8"/>
<dbReference type="Gene3D" id="1.20.1260.10">
    <property type="match status" value="1"/>
</dbReference>
<dbReference type="FunFam" id="1.20.1260.10:FF:000012">
    <property type="entry name" value="1,2-phenylacetyl-CoA epoxidase, subunit C"/>
    <property type="match status" value="1"/>
</dbReference>
<dbReference type="Proteomes" id="UP000265955">
    <property type="component" value="Unassembled WGS sequence"/>
</dbReference>
<dbReference type="InterPro" id="IPR012347">
    <property type="entry name" value="Ferritin-like"/>
</dbReference>
<dbReference type="NCBIfam" id="TIGR02158">
    <property type="entry name" value="PA_CoA_Oxy3"/>
    <property type="match status" value="1"/>
</dbReference>
<dbReference type="Pfam" id="PF05138">
    <property type="entry name" value="PaaA_PaaC"/>
    <property type="match status" value="1"/>
</dbReference>
<dbReference type="RefSeq" id="WP_119771125.1">
    <property type="nucleotide sequence ID" value="NZ_QYUO01000002.1"/>
</dbReference>
<name>A0A3A3FKC8_9BURK</name>
<dbReference type="PIRSF" id="PIRSF037834">
    <property type="entry name" value="PA_CoA_Oase3"/>
    <property type="match status" value="1"/>
</dbReference>
<dbReference type="InterPro" id="IPR052703">
    <property type="entry name" value="Aromatic_CoA_ox/epox"/>
</dbReference>
<proteinExistence type="predicted"/>
<sequence length="251" mass="28088">MPDQKFSYLLRLADNATVLSQRLSEWCGKGPALEEDMALSNVALDLLGQARFWYSYAGEIEGAGRDEDAMAFLRDAHDFRNLLLVEQPNGTYADTLARQFYFDVWHFLLLQKLTASTDPRIAAVAEKSLKEVSYHARRSGDLVVRLGDGSEQSHAMMQAALDELWMYTGEMFQPDATDEAMAAQGIAPDLASLRAPWLKHVGEVFSEATLVLPPENAWMQKGGKQGVHTEHLGYLLAEMQFLQRAYPGATW</sequence>
<dbReference type="InterPro" id="IPR011882">
    <property type="entry name" value="PaaC"/>
</dbReference>
<gene>
    <name evidence="1" type="primary">paaI</name>
    <name evidence="1" type="ORF">D3871_21765</name>
</gene>
<protein>
    <submittedName>
        <fullName evidence="1">Phenylacetate-CoA oxygenase subunit PaaI</fullName>
    </submittedName>
</protein>
<evidence type="ECO:0000313" key="2">
    <source>
        <dbReference type="Proteomes" id="UP000265955"/>
    </source>
</evidence>
<dbReference type="OrthoDB" id="9789947at2"/>
<reference evidence="2" key="1">
    <citation type="submission" date="2018-09" db="EMBL/GenBank/DDBJ databases">
        <authorList>
            <person name="Zhu H."/>
        </authorList>
    </citation>
    <scope>NUCLEOTIDE SEQUENCE [LARGE SCALE GENOMIC DNA]</scope>
    <source>
        <strain evidence="2">K1R23-30</strain>
    </source>
</reference>
<accession>A0A3A3FKC8</accession>
<dbReference type="PANTHER" id="PTHR30458">
    <property type="entry name" value="PHENYLACETIC ACID DEGRADATION PROTEIN PAA"/>
    <property type="match status" value="1"/>
</dbReference>
<dbReference type="InterPro" id="IPR009078">
    <property type="entry name" value="Ferritin-like_SF"/>
</dbReference>
<dbReference type="PANTHER" id="PTHR30458:SF0">
    <property type="entry name" value="1,2-PHENYLACETYL-COA EPOXIDASE, SUBUNIT C"/>
    <property type="match status" value="1"/>
</dbReference>
<dbReference type="SUPFAM" id="SSF47240">
    <property type="entry name" value="Ferritin-like"/>
    <property type="match status" value="1"/>
</dbReference>
<comment type="caution">
    <text evidence="1">The sequence shown here is derived from an EMBL/GenBank/DDBJ whole genome shotgun (WGS) entry which is preliminary data.</text>
</comment>